<reference evidence="2 3" key="1">
    <citation type="submission" date="2019-03" db="EMBL/GenBank/DDBJ databases">
        <title>Genomic Encyclopedia of Type Strains, Phase IV (KMG-IV): sequencing the most valuable type-strain genomes for metagenomic binning, comparative biology and taxonomic classification.</title>
        <authorList>
            <person name="Goeker M."/>
        </authorList>
    </citation>
    <scope>NUCLEOTIDE SEQUENCE [LARGE SCALE GENOMIC DNA]</scope>
    <source>
        <strain evidence="2 3">DSM 11170</strain>
    </source>
</reference>
<feature type="transmembrane region" description="Helical" evidence="1">
    <location>
        <begin position="47"/>
        <end position="69"/>
    </location>
</feature>
<feature type="transmembrane region" description="Helical" evidence="1">
    <location>
        <begin position="116"/>
        <end position="134"/>
    </location>
</feature>
<accession>A0A4R2RPB2</accession>
<organism evidence="2 3">
    <name type="scientific">Heliophilum fasciatum</name>
    <dbReference type="NCBI Taxonomy" id="35700"/>
    <lineage>
        <taxon>Bacteria</taxon>
        <taxon>Bacillati</taxon>
        <taxon>Bacillota</taxon>
        <taxon>Clostridia</taxon>
        <taxon>Eubacteriales</taxon>
        <taxon>Heliobacteriaceae</taxon>
        <taxon>Heliophilum</taxon>
    </lineage>
</organism>
<dbReference type="InterPro" id="IPR025531">
    <property type="entry name" value="DUF4418"/>
</dbReference>
<sequence>MKSRWNYFGYAAIFFSLALLVTPKIVPICRELVITQSGSAIPMRCHYAYQAAFLISLFALLIAGSLLVVKEQVGQRILGLLLAISGLVIFLIPQSWLIGICGKSTMDCHHTVGWMYLWAGLLGVTGLISTWLAGKTVEPVVIDDPGV</sequence>
<protein>
    <submittedName>
        <fullName evidence="2">Uncharacterized protein DUF4418</fullName>
    </submittedName>
</protein>
<evidence type="ECO:0000313" key="2">
    <source>
        <dbReference type="EMBL" id="TCP65053.1"/>
    </source>
</evidence>
<dbReference type="AlphaFoldDB" id="A0A4R2RPB2"/>
<keyword evidence="1" id="KW-0812">Transmembrane</keyword>
<name>A0A4R2RPB2_9FIRM</name>
<keyword evidence="1" id="KW-0472">Membrane</keyword>
<proteinExistence type="predicted"/>
<keyword evidence="1" id="KW-1133">Transmembrane helix</keyword>
<dbReference type="Pfam" id="PF14387">
    <property type="entry name" value="DUF4418"/>
    <property type="match status" value="1"/>
</dbReference>
<comment type="caution">
    <text evidence="2">The sequence shown here is derived from an EMBL/GenBank/DDBJ whole genome shotgun (WGS) entry which is preliminary data.</text>
</comment>
<dbReference type="Proteomes" id="UP000294813">
    <property type="component" value="Unassembled WGS sequence"/>
</dbReference>
<keyword evidence="3" id="KW-1185">Reference proteome</keyword>
<evidence type="ECO:0000256" key="1">
    <source>
        <dbReference type="SAM" id="Phobius"/>
    </source>
</evidence>
<dbReference type="RefSeq" id="WP_165876344.1">
    <property type="nucleotide sequence ID" value="NZ_JAOQNU010000007.1"/>
</dbReference>
<evidence type="ECO:0000313" key="3">
    <source>
        <dbReference type="Proteomes" id="UP000294813"/>
    </source>
</evidence>
<dbReference type="EMBL" id="SLXT01000007">
    <property type="protein sequence ID" value="TCP65053.1"/>
    <property type="molecule type" value="Genomic_DNA"/>
</dbReference>
<gene>
    <name evidence="2" type="ORF">EDD73_107126</name>
</gene>
<feature type="transmembrane region" description="Helical" evidence="1">
    <location>
        <begin position="76"/>
        <end position="96"/>
    </location>
</feature>